<dbReference type="InterPro" id="IPR011711">
    <property type="entry name" value="GntR_C"/>
</dbReference>
<keyword evidence="6" id="KW-1185">Reference proteome</keyword>
<dbReference type="Gene3D" id="1.10.10.10">
    <property type="entry name" value="Winged helix-like DNA-binding domain superfamily/Winged helix DNA-binding domain"/>
    <property type="match status" value="1"/>
</dbReference>
<dbReference type="SMART" id="SM00895">
    <property type="entry name" value="FCD"/>
    <property type="match status" value="1"/>
</dbReference>
<dbReference type="SUPFAM" id="SSF46785">
    <property type="entry name" value="Winged helix' DNA-binding domain"/>
    <property type="match status" value="1"/>
</dbReference>
<dbReference type="SMART" id="SM00345">
    <property type="entry name" value="HTH_GNTR"/>
    <property type="match status" value="1"/>
</dbReference>
<evidence type="ECO:0000256" key="2">
    <source>
        <dbReference type="ARBA" id="ARBA00023125"/>
    </source>
</evidence>
<evidence type="ECO:0000313" key="6">
    <source>
        <dbReference type="Proteomes" id="UP001209083"/>
    </source>
</evidence>
<dbReference type="InterPro" id="IPR036390">
    <property type="entry name" value="WH_DNA-bd_sf"/>
</dbReference>
<reference evidence="5 6" key="1">
    <citation type="submission" date="2023-05" db="EMBL/GenBank/DDBJ databases">
        <title>Lithophilousrod everest ZFBP1038 complete genpme.</title>
        <authorList>
            <person name="Tian M."/>
        </authorList>
    </citation>
    <scope>NUCLEOTIDE SEQUENCE [LARGE SCALE GENOMIC DNA]</scope>
    <source>
        <strain evidence="5 6">ZFBP1038</strain>
    </source>
</reference>
<evidence type="ECO:0000259" key="4">
    <source>
        <dbReference type="PROSITE" id="PS50949"/>
    </source>
</evidence>
<dbReference type="PROSITE" id="PS50949">
    <property type="entry name" value="HTH_GNTR"/>
    <property type="match status" value="1"/>
</dbReference>
<dbReference type="Gene3D" id="1.20.120.530">
    <property type="entry name" value="GntR ligand-binding domain-like"/>
    <property type="match status" value="1"/>
</dbReference>
<organism evidence="5 6">
    <name type="scientific">Saxibacter everestensis</name>
    <dbReference type="NCBI Taxonomy" id="2909229"/>
    <lineage>
        <taxon>Bacteria</taxon>
        <taxon>Bacillati</taxon>
        <taxon>Actinomycetota</taxon>
        <taxon>Actinomycetes</taxon>
        <taxon>Micrococcales</taxon>
        <taxon>Brevibacteriaceae</taxon>
        <taxon>Saxibacter</taxon>
    </lineage>
</organism>
<keyword evidence="2" id="KW-0238">DNA-binding</keyword>
<feature type="domain" description="HTH gntR-type" evidence="4">
    <location>
        <begin position="13"/>
        <end position="80"/>
    </location>
</feature>
<accession>A0ABY8QVL6</accession>
<evidence type="ECO:0000256" key="3">
    <source>
        <dbReference type="ARBA" id="ARBA00023163"/>
    </source>
</evidence>
<dbReference type="RefSeq" id="WP_349638999.1">
    <property type="nucleotide sequence ID" value="NZ_CP090958.1"/>
</dbReference>
<dbReference type="InterPro" id="IPR008920">
    <property type="entry name" value="TF_FadR/GntR_C"/>
</dbReference>
<dbReference type="CDD" id="cd07377">
    <property type="entry name" value="WHTH_GntR"/>
    <property type="match status" value="1"/>
</dbReference>
<keyword evidence="3" id="KW-0804">Transcription</keyword>
<name>A0ABY8QVL6_9MICO</name>
<dbReference type="Proteomes" id="UP001209083">
    <property type="component" value="Chromosome"/>
</dbReference>
<sequence>MPIPTERNVHGRVLLRDLAYDALCEAITTGTLAPGEALNDQDLAAWLGFSRTPVREALGRLEANGLVLTKPGRSTIVAPIDPQAINEAMSVAAALHELAMRTAVDRFAEADIARMVEANQKFAAAISAQDAVAALDADDEFHAVAIEVCHNELLSSHLDQVMPTLRRAENQRFGSILGQESIDQHRRIVTHVRQGEAELAARAVRDNWQTLAMEQTSTE</sequence>
<dbReference type="Pfam" id="PF07729">
    <property type="entry name" value="FCD"/>
    <property type="match status" value="1"/>
</dbReference>
<dbReference type="InterPro" id="IPR036388">
    <property type="entry name" value="WH-like_DNA-bd_sf"/>
</dbReference>
<keyword evidence="1" id="KW-0805">Transcription regulation</keyword>
<dbReference type="SUPFAM" id="SSF48008">
    <property type="entry name" value="GntR ligand-binding domain-like"/>
    <property type="match status" value="1"/>
</dbReference>
<protein>
    <submittedName>
        <fullName evidence="5">GntR family transcriptional regulator</fullName>
    </submittedName>
</protein>
<proteinExistence type="predicted"/>
<dbReference type="EMBL" id="CP090958">
    <property type="protein sequence ID" value="WGW12200.1"/>
    <property type="molecule type" value="Genomic_DNA"/>
</dbReference>
<dbReference type="PRINTS" id="PR00035">
    <property type="entry name" value="HTHGNTR"/>
</dbReference>
<evidence type="ECO:0000313" key="5">
    <source>
        <dbReference type="EMBL" id="WGW12200.1"/>
    </source>
</evidence>
<evidence type="ECO:0000256" key="1">
    <source>
        <dbReference type="ARBA" id="ARBA00023015"/>
    </source>
</evidence>
<dbReference type="PANTHER" id="PTHR43537:SF5">
    <property type="entry name" value="UXU OPERON TRANSCRIPTIONAL REGULATOR"/>
    <property type="match status" value="1"/>
</dbReference>
<dbReference type="PANTHER" id="PTHR43537">
    <property type="entry name" value="TRANSCRIPTIONAL REGULATOR, GNTR FAMILY"/>
    <property type="match status" value="1"/>
</dbReference>
<dbReference type="InterPro" id="IPR000524">
    <property type="entry name" value="Tscrpt_reg_HTH_GntR"/>
</dbReference>
<dbReference type="Pfam" id="PF00392">
    <property type="entry name" value="GntR"/>
    <property type="match status" value="1"/>
</dbReference>
<gene>
    <name evidence="5" type="ORF">LWF01_00090</name>
</gene>